<dbReference type="Proteomes" id="UP000268093">
    <property type="component" value="Unassembled WGS sequence"/>
</dbReference>
<name>A0A433DKD1_9FUNG</name>
<dbReference type="AlphaFoldDB" id="A0A433DKD1"/>
<gene>
    <name evidence="2" type="ORF">BC936DRAFT_148991</name>
</gene>
<sequence length="156" mass="17160">MKFFALALIFALLAIAHAVSLGHRDEHSDVIEWIDQEFHDIILLPFELPNGEQKIAILFDGVLAGSIVYDEKSGNIIVYDPYDHIIPESELESGINWHNKRAGPPLALLARLAKFTLKWGARAFILGCLNSGFDCMGGINCDGISFKTCAQNATST</sequence>
<dbReference type="EMBL" id="RBNI01000831">
    <property type="protein sequence ID" value="RUP51289.1"/>
    <property type="molecule type" value="Genomic_DNA"/>
</dbReference>
<keyword evidence="3" id="KW-1185">Reference proteome</keyword>
<evidence type="ECO:0000256" key="1">
    <source>
        <dbReference type="SAM" id="SignalP"/>
    </source>
</evidence>
<protein>
    <submittedName>
        <fullName evidence="2">Uncharacterized protein</fullName>
    </submittedName>
</protein>
<feature type="signal peptide" evidence="1">
    <location>
        <begin position="1"/>
        <end position="18"/>
    </location>
</feature>
<keyword evidence="1" id="KW-0732">Signal</keyword>
<comment type="caution">
    <text evidence="2">The sequence shown here is derived from an EMBL/GenBank/DDBJ whole genome shotgun (WGS) entry which is preliminary data.</text>
</comment>
<feature type="chain" id="PRO_5019455146" evidence="1">
    <location>
        <begin position="19"/>
        <end position="156"/>
    </location>
</feature>
<organism evidence="2 3">
    <name type="scientific">Jimgerdemannia flammicorona</name>
    <dbReference type="NCBI Taxonomy" id="994334"/>
    <lineage>
        <taxon>Eukaryota</taxon>
        <taxon>Fungi</taxon>
        <taxon>Fungi incertae sedis</taxon>
        <taxon>Mucoromycota</taxon>
        <taxon>Mucoromycotina</taxon>
        <taxon>Endogonomycetes</taxon>
        <taxon>Endogonales</taxon>
        <taxon>Endogonaceae</taxon>
        <taxon>Jimgerdemannia</taxon>
    </lineage>
</organism>
<proteinExistence type="predicted"/>
<accession>A0A433DKD1</accession>
<evidence type="ECO:0000313" key="2">
    <source>
        <dbReference type="EMBL" id="RUP51289.1"/>
    </source>
</evidence>
<reference evidence="2 3" key="1">
    <citation type="journal article" date="2018" name="New Phytol.">
        <title>Phylogenomics of Endogonaceae and evolution of mycorrhizas within Mucoromycota.</title>
        <authorList>
            <person name="Chang Y."/>
            <person name="Desiro A."/>
            <person name="Na H."/>
            <person name="Sandor L."/>
            <person name="Lipzen A."/>
            <person name="Clum A."/>
            <person name="Barry K."/>
            <person name="Grigoriev I.V."/>
            <person name="Martin F.M."/>
            <person name="Stajich J.E."/>
            <person name="Smith M.E."/>
            <person name="Bonito G."/>
            <person name="Spatafora J.W."/>
        </authorList>
    </citation>
    <scope>NUCLEOTIDE SEQUENCE [LARGE SCALE GENOMIC DNA]</scope>
    <source>
        <strain evidence="2 3">GMNB39</strain>
    </source>
</reference>
<evidence type="ECO:0000313" key="3">
    <source>
        <dbReference type="Proteomes" id="UP000268093"/>
    </source>
</evidence>